<name>A0A2S5GHQ7_9BURK</name>
<sequence length="127" mass="13660">MGAAGLLGLSFSWTESGNLFFGDDITPDQRAAISGIYEAHNPASPNPPFVPQAVTKYQCCVVLARHGLLTQTNAYFEALPADDPRRLAWLMAATVQRHSESTLDAVAHLGISEAEADAMFIEAVQVE</sequence>
<dbReference type="Proteomes" id="UP000239990">
    <property type="component" value="Unassembled WGS sequence"/>
</dbReference>
<gene>
    <name evidence="1" type="ORF">C4E15_29805</name>
</gene>
<protein>
    <submittedName>
        <fullName evidence="1">Uncharacterized protein</fullName>
    </submittedName>
</protein>
<evidence type="ECO:0000313" key="1">
    <source>
        <dbReference type="EMBL" id="PPA72577.1"/>
    </source>
</evidence>
<comment type="caution">
    <text evidence="1">The sequence shown here is derived from an EMBL/GenBank/DDBJ whole genome shotgun (WGS) entry which is preliminary data.</text>
</comment>
<reference evidence="1 2" key="1">
    <citation type="submission" date="2018-02" db="EMBL/GenBank/DDBJ databases">
        <title>Draft Genome of Achromobacter spanius stain 6.</title>
        <authorList>
            <person name="Gunasekera T.S."/>
            <person name="Radwan O."/>
            <person name="Ruiz O.N."/>
        </authorList>
    </citation>
    <scope>NUCLEOTIDE SEQUENCE [LARGE SCALE GENOMIC DNA]</scope>
    <source>
        <strain evidence="1 2">6</strain>
    </source>
</reference>
<proteinExistence type="predicted"/>
<organism evidence="1 2">
    <name type="scientific">Achromobacter spanius</name>
    <dbReference type="NCBI Taxonomy" id="217203"/>
    <lineage>
        <taxon>Bacteria</taxon>
        <taxon>Pseudomonadati</taxon>
        <taxon>Pseudomonadota</taxon>
        <taxon>Betaproteobacteria</taxon>
        <taxon>Burkholderiales</taxon>
        <taxon>Alcaligenaceae</taxon>
        <taxon>Achromobacter</taxon>
    </lineage>
</organism>
<accession>A0A2S5GHQ7</accession>
<dbReference type="EMBL" id="PREU01000024">
    <property type="protein sequence ID" value="PPA72577.1"/>
    <property type="molecule type" value="Genomic_DNA"/>
</dbReference>
<evidence type="ECO:0000313" key="2">
    <source>
        <dbReference type="Proteomes" id="UP000239990"/>
    </source>
</evidence>
<dbReference type="AlphaFoldDB" id="A0A2S5GHQ7"/>